<evidence type="ECO:0000256" key="4">
    <source>
        <dbReference type="ARBA" id="ARBA00022692"/>
    </source>
</evidence>
<dbReference type="Proteomes" id="UP000280296">
    <property type="component" value="Unassembled WGS sequence"/>
</dbReference>
<keyword evidence="7" id="KW-0862">Zinc</keyword>
<feature type="transmembrane region" description="Helical" evidence="11">
    <location>
        <begin position="345"/>
        <end position="367"/>
    </location>
</feature>
<gene>
    <name evidence="14" type="ORF">TsocGM_02230</name>
</gene>
<feature type="transmembrane region" description="Helical" evidence="11">
    <location>
        <begin position="198"/>
        <end position="216"/>
    </location>
</feature>
<keyword evidence="2" id="KW-1003">Cell membrane</keyword>
<accession>A0A432MQI7</accession>
<evidence type="ECO:0000256" key="12">
    <source>
        <dbReference type="SAM" id="SignalP"/>
    </source>
</evidence>
<evidence type="ECO:0000313" key="14">
    <source>
        <dbReference type="EMBL" id="RUL89258.1"/>
    </source>
</evidence>
<keyword evidence="12" id="KW-0732">Signal</keyword>
<feature type="signal peptide" evidence="12">
    <location>
        <begin position="1"/>
        <end position="20"/>
    </location>
</feature>
<evidence type="ECO:0000256" key="11">
    <source>
        <dbReference type="SAM" id="Phobius"/>
    </source>
</evidence>
<evidence type="ECO:0000256" key="9">
    <source>
        <dbReference type="ARBA" id="ARBA00023049"/>
    </source>
</evidence>
<keyword evidence="6" id="KW-0378">Hydrolase</keyword>
<sequence>MPLIALIALFVAFWSPVSPAEGGVGPSGGLDGSDRVLLTMAAIAAVGTTSALIGGLMARRVARRGPSLRDRRRLARVSQWLEILAVAAFGAAVHGAGWPRFVADCLGIKGWILVDEAMVLLPFLLMLLAIWSGLYPAERMLKAAGLRGMHHARLRGYLVLKARQALGMVVPVAVLFALVQDLRAYLVPSGSVGSWSQLAQYAGLGGMILVLSPAFVRLSWPAKSLPPGPLRARLERLARRFGFRYSDILVWDTGGALVNAGVTGALPWFRYVLLTDAMVEHLSPRQIEAVFGHEIGHIAHRHLNYFGLFFLGTMGVMALLGSGIEEHLAIGRPLWVWGDSPTIELIVQGAVAIGFAAAYFLLVFGFLSRRFERQADIFGCRAVSCGLEDCPPHPDVNAMLGAPAGVPEALCPVGIGIFVEALTSVAMLNGLEPRASSWRHGSIARRIAFLRGLEGRPEAERRFQARVRRLRVAIGLALTIALGLAISTGALESLR</sequence>
<dbReference type="OrthoDB" id="255388at2"/>
<dbReference type="AlphaFoldDB" id="A0A432MQI7"/>
<feature type="transmembrane region" description="Helical" evidence="11">
    <location>
        <begin position="117"/>
        <end position="137"/>
    </location>
</feature>
<reference evidence="14 15" key="2">
    <citation type="submission" date="2019-01" db="EMBL/GenBank/DDBJ databases">
        <title>Tautonia sociabilis, a novel thermotolerant planctomycete of Isosphaeraceae family, isolated from a 4000 m deep subterranean habitat.</title>
        <authorList>
            <person name="Kovaleva O.L."/>
            <person name="Elcheninov A.G."/>
            <person name="Van Heerden E."/>
            <person name="Toshchakov S.V."/>
            <person name="Novikov A."/>
            <person name="Bonch-Osmolovskaya E.A."/>
            <person name="Kublanov I.V."/>
        </authorList>
    </citation>
    <scope>NUCLEOTIDE SEQUENCE [LARGE SCALE GENOMIC DNA]</scope>
    <source>
        <strain evidence="14 15">GM2012</strain>
    </source>
</reference>
<keyword evidence="10 11" id="KW-0472">Membrane</keyword>
<dbReference type="Pfam" id="PF01435">
    <property type="entry name" value="Peptidase_M48"/>
    <property type="match status" value="1"/>
</dbReference>
<dbReference type="PANTHER" id="PTHR43221:SF2">
    <property type="entry name" value="PROTEASE HTPX HOMOLOG"/>
    <property type="match status" value="1"/>
</dbReference>
<dbReference type="CDD" id="cd07345">
    <property type="entry name" value="M48A_Ste24p-like"/>
    <property type="match status" value="1"/>
</dbReference>
<evidence type="ECO:0000256" key="2">
    <source>
        <dbReference type="ARBA" id="ARBA00022475"/>
    </source>
</evidence>
<keyword evidence="5" id="KW-0479">Metal-binding</keyword>
<evidence type="ECO:0000256" key="10">
    <source>
        <dbReference type="ARBA" id="ARBA00023136"/>
    </source>
</evidence>
<evidence type="ECO:0000256" key="5">
    <source>
        <dbReference type="ARBA" id="ARBA00022723"/>
    </source>
</evidence>
<keyword evidence="3 14" id="KW-0645">Protease</keyword>
<reference evidence="14 15" key="1">
    <citation type="submission" date="2018-12" db="EMBL/GenBank/DDBJ databases">
        <authorList>
            <person name="Toschakov S.V."/>
        </authorList>
    </citation>
    <scope>NUCLEOTIDE SEQUENCE [LARGE SCALE GENOMIC DNA]</scope>
    <source>
        <strain evidence="14 15">GM2012</strain>
    </source>
</reference>
<evidence type="ECO:0000256" key="8">
    <source>
        <dbReference type="ARBA" id="ARBA00022989"/>
    </source>
</evidence>
<comment type="caution">
    <text evidence="14">The sequence shown here is derived from an EMBL/GenBank/DDBJ whole genome shotgun (WGS) entry which is preliminary data.</text>
</comment>
<feature type="transmembrane region" description="Helical" evidence="11">
    <location>
        <begin position="79"/>
        <end position="97"/>
    </location>
</feature>
<keyword evidence="4 11" id="KW-0812">Transmembrane</keyword>
<dbReference type="InterPro" id="IPR001915">
    <property type="entry name" value="Peptidase_M48"/>
</dbReference>
<keyword evidence="15" id="KW-1185">Reference proteome</keyword>
<feature type="chain" id="PRO_5019253081" evidence="12">
    <location>
        <begin position="21"/>
        <end position="495"/>
    </location>
</feature>
<protein>
    <submittedName>
        <fullName evidence="14">Zn-dependent protease with chaperone function</fullName>
    </submittedName>
</protein>
<dbReference type="GO" id="GO:0046872">
    <property type="term" value="F:metal ion binding"/>
    <property type="evidence" value="ECO:0007669"/>
    <property type="project" value="UniProtKB-KW"/>
</dbReference>
<name>A0A432MQI7_9BACT</name>
<dbReference type="EMBL" id="RYZH01000003">
    <property type="protein sequence ID" value="RUL89258.1"/>
    <property type="molecule type" value="Genomic_DNA"/>
</dbReference>
<feature type="transmembrane region" description="Helical" evidence="11">
    <location>
        <begin position="305"/>
        <end position="325"/>
    </location>
</feature>
<evidence type="ECO:0000256" key="3">
    <source>
        <dbReference type="ARBA" id="ARBA00022670"/>
    </source>
</evidence>
<dbReference type="PANTHER" id="PTHR43221">
    <property type="entry name" value="PROTEASE HTPX"/>
    <property type="match status" value="1"/>
</dbReference>
<dbReference type="RefSeq" id="WP_126723694.1">
    <property type="nucleotide sequence ID" value="NZ_RYZH01000003.1"/>
</dbReference>
<keyword evidence="9" id="KW-0482">Metalloprotease</keyword>
<keyword evidence="8 11" id="KW-1133">Transmembrane helix</keyword>
<feature type="transmembrane region" description="Helical" evidence="11">
    <location>
        <begin position="470"/>
        <end position="491"/>
    </location>
</feature>
<dbReference type="Gene3D" id="3.30.2010.10">
    <property type="entry name" value="Metalloproteases ('zincins'), catalytic domain"/>
    <property type="match status" value="1"/>
</dbReference>
<feature type="transmembrane region" description="Helical" evidence="11">
    <location>
        <begin position="35"/>
        <end position="58"/>
    </location>
</feature>
<evidence type="ECO:0000256" key="6">
    <source>
        <dbReference type="ARBA" id="ARBA00022801"/>
    </source>
</evidence>
<feature type="transmembrane region" description="Helical" evidence="11">
    <location>
        <begin position="158"/>
        <end position="178"/>
    </location>
</feature>
<evidence type="ECO:0000259" key="13">
    <source>
        <dbReference type="Pfam" id="PF01435"/>
    </source>
</evidence>
<proteinExistence type="predicted"/>
<comment type="cofactor">
    <cofactor evidence="1">
        <name>Zn(2+)</name>
        <dbReference type="ChEBI" id="CHEBI:29105"/>
    </cofactor>
</comment>
<evidence type="ECO:0000313" key="15">
    <source>
        <dbReference type="Proteomes" id="UP000280296"/>
    </source>
</evidence>
<feature type="domain" description="Peptidase M48" evidence="13">
    <location>
        <begin position="230"/>
        <end position="383"/>
    </location>
</feature>
<organism evidence="14 15">
    <name type="scientific">Tautonia sociabilis</name>
    <dbReference type="NCBI Taxonomy" id="2080755"/>
    <lineage>
        <taxon>Bacteria</taxon>
        <taxon>Pseudomonadati</taxon>
        <taxon>Planctomycetota</taxon>
        <taxon>Planctomycetia</taxon>
        <taxon>Isosphaerales</taxon>
        <taxon>Isosphaeraceae</taxon>
        <taxon>Tautonia</taxon>
    </lineage>
</organism>
<dbReference type="GO" id="GO:0006508">
    <property type="term" value="P:proteolysis"/>
    <property type="evidence" value="ECO:0007669"/>
    <property type="project" value="UniProtKB-KW"/>
</dbReference>
<dbReference type="GO" id="GO:0004222">
    <property type="term" value="F:metalloendopeptidase activity"/>
    <property type="evidence" value="ECO:0007669"/>
    <property type="project" value="InterPro"/>
</dbReference>
<evidence type="ECO:0000256" key="1">
    <source>
        <dbReference type="ARBA" id="ARBA00001947"/>
    </source>
</evidence>
<dbReference type="InterPro" id="IPR050083">
    <property type="entry name" value="HtpX_protease"/>
</dbReference>
<evidence type="ECO:0000256" key="7">
    <source>
        <dbReference type="ARBA" id="ARBA00022833"/>
    </source>
</evidence>